<dbReference type="InterPro" id="IPR007353">
    <property type="entry name" value="DUF421"/>
</dbReference>
<keyword evidence="4 7" id="KW-0812">Transmembrane</keyword>
<accession>A0A837D6Q2</accession>
<comment type="subcellular location">
    <subcellularLocation>
        <location evidence="1">Cell membrane</location>
        <topology evidence="1">Multi-pass membrane protein</topology>
    </subcellularLocation>
</comment>
<comment type="similarity">
    <text evidence="2">Belongs to the UPF0702 family.</text>
</comment>
<evidence type="ECO:0000256" key="4">
    <source>
        <dbReference type="ARBA" id="ARBA00022692"/>
    </source>
</evidence>
<feature type="transmembrane region" description="Helical" evidence="7">
    <location>
        <begin position="72"/>
        <end position="93"/>
    </location>
</feature>
<reference evidence="9 10" key="1">
    <citation type="submission" date="2014-10" db="EMBL/GenBank/DDBJ databases">
        <title>Genome sequence of Micropolyspora internatus JCM3315.</title>
        <authorList>
            <person name="Shin S.-K."/>
            <person name="Yi H."/>
        </authorList>
    </citation>
    <scope>NUCLEOTIDE SEQUENCE [LARGE SCALE GENOMIC DNA]</scope>
    <source>
        <strain evidence="9 10">JCM 3315</strain>
    </source>
</reference>
<evidence type="ECO:0000256" key="6">
    <source>
        <dbReference type="ARBA" id="ARBA00023136"/>
    </source>
</evidence>
<evidence type="ECO:0000256" key="3">
    <source>
        <dbReference type="ARBA" id="ARBA00022475"/>
    </source>
</evidence>
<keyword evidence="3" id="KW-1003">Cell membrane</keyword>
<feature type="domain" description="YetF C-terminal" evidence="8">
    <location>
        <begin position="94"/>
        <end position="161"/>
    </location>
</feature>
<gene>
    <name evidence="9" type="ORF">MINT15_36450</name>
</gene>
<sequence length="173" mass="18965">MADWAGMFRLETPILELVIRGVVVYLLLLLLIRVVGQREAGGLGITDVLIIVLLAQAVGGGLTGDSESITDAAVLVTTILLCSVVVDAAAYRLSWFSVLTKARPRVLIREGELNHRVLRREFMTIEEVRSQLRLHGIEDIREVRCAYLEPNGMISVLPARGDTQDTPPAPPRG</sequence>
<dbReference type="GO" id="GO:0005886">
    <property type="term" value="C:plasma membrane"/>
    <property type="evidence" value="ECO:0007669"/>
    <property type="project" value="UniProtKB-SubCell"/>
</dbReference>
<evidence type="ECO:0000256" key="5">
    <source>
        <dbReference type="ARBA" id="ARBA00022989"/>
    </source>
</evidence>
<keyword evidence="5 7" id="KW-1133">Transmembrane helix</keyword>
<dbReference type="PANTHER" id="PTHR34582">
    <property type="entry name" value="UPF0702 TRANSMEMBRANE PROTEIN YCAP"/>
    <property type="match status" value="1"/>
</dbReference>
<dbReference type="Proteomes" id="UP000030848">
    <property type="component" value="Unassembled WGS sequence"/>
</dbReference>
<evidence type="ECO:0000259" key="8">
    <source>
        <dbReference type="Pfam" id="PF04239"/>
    </source>
</evidence>
<proteinExistence type="inferred from homology"/>
<dbReference type="AlphaFoldDB" id="A0A837D6Q2"/>
<evidence type="ECO:0000256" key="1">
    <source>
        <dbReference type="ARBA" id="ARBA00004651"/>
    </source>
</evidence>
<evidence type="ECO:0000313" key="9">
    <source>
        <dbReference type="EMBL" id="KHF43443.1"/>
    </source>
</evidence>
<evidence type="ECO:0000256" key="2">
    <source>
        <dbReference type="ARBA" id="ARBA00006448"/>
    </source>
</evidence>
<name>A0A837D6Q2_9PSEU</name>
<protein>
    <submittedName>
        <fullName evidence="9">Membrane protein</fullName>
    </submittedName>
</protein>
<dbReference type="RefSeq" id="WP_231562867.1">
    <property type="nucleotide sequence ID" value="NZ_DAHVQW010000034.1"/>
</dbReference>
<feature type="transmembrane region" description="Helical" evidence="7">
    <location>
        <begin position="17"/>
        <end position="35"/>
    </location>
</feature>
<evidence type="ECO:0000313" key="10">
    <source>
        <dbReference type="Proteomes" id="UP000030848"/>
    </source>
</evidence>
<dbReference type="PANTHER" id="PTHR34582:SF6">
    <property type="entry name" value="UPF0702 TRANSMEMBRANE PROTEIN YCAP"/>
    <property type="match status" value="1"/>
</dbReference>
<keyword evidence="6 7" id="KW-0472">Membrane</keyword>
<comment type="caution">
    <text evidence="9">The sequence shown here is derived from an EMBL/GenBank/DDBJ whole genome shotgun (WGS) entry which is preliminary data.</text>
</comment>
<evidence type="ECO:0000256" key="7">
    <source>
        <dbReference type="SAM" id="Phobius"/>
    </source>
</evidence>
<feature type="transmembrane region" description="Helical" evidence="7">
    <location>
        <begin position="42"/>
        <end position="60"/>
    </location>
</feature>
<dbReference type="Pfam" id="PF04239">
    <property type="entry name" value="DUF421"/>
    <property type="match status" value="1"/>
</dbReference>
<dbReference type="EMBL" id="JRZE01000006">
    <property type="protein sequence ID" value="KHF43443.1"/>
    <property type="molecule type" value="Genomic_DNA"/>
</dbReference>
<dbReference type="InterPro" id="IPR023090">
    <property type="entry name" value="UPF0702_alpha/beta_dom_sf"/>
</dbReference>
<organism evidence="9 10">
    <name type="scientific">Saccharomonospora viridis</name>
    <dbReference type="NCBI Taxonomy" id="1852"/>
    <lineage>
        <taxon>Bacteria</taxon>
        <taxon>Bacillati</taxon>
        <taxon>Actinomycetota</taxon>
        <taxon>Actinomycetes</taxon>
        <taxon>Pseudonocardiales</taxon>
        <taxon>Pseudonocardiaceae</taxon>
        <taxon>Saccharomonospora</taxon>
    </lineage>
</organism>
<dbReference type="Gene3D" id="3.30.240.20">
    <property type="entry name" value="bsu07140 like domains"/>
    <property type="match status" value="1"/>
</dbReference>